<keyword evidence="5" id="KW-0418">Kinase</keyword>
<dbReference type="InterPro" id="IPR000719">
    <property type="entry name" value="Prot_kinase_dom"/>
</dbReference>
<dbReference type="GO" id="GO:0005524">
    <property type="term" value="F:ATP binding"/>
    <property type="evidence" value="ECO:0007669"/>
    <property type="project" value="UniProtKB-UniRule"/>
</dbReference>
<evidence type="ECO:0000259" key="10">
    <source>
        <dbReference type="PROSITE" id="PS50011"/>
    </source>
</evidence>
<evidence type="ECO:0000256" key="3">
    <source>
        <dbReference type="ARBA" id="ARBA00022679"/>
    </source>
</evidence>
<keyword evidence="6 9" id="KW-0067">ATP-binding</keyword>
<dbReference type="Pfam" id="PF00069">
    <property type="entry name" value="Pkinase"/>
    <property type="match status" value="1"/>
</dbReference>
<comment type="catalytic activity">
    <reaction evidence="8">
        <text>L-seryl-[protein] + ATP = O-phospho-L-seryl-[protein] + ADP + H(+)</text>
        <dbReference type="Rhea" id="RHEA:17989"/>
        <dbReference type="Rhea" id="RHEA-COMP:9863"/>
        <dbReference type="Rhea" id="RHEA-COMP:11604"/>
        <dbReference type="ChEBI" id="CHEBI:15378"/>
        <dbReference type="ChEBI" id="CHEBI:29999"/>
        <dbReference type="ChEBI" id="CHEBI:30616"/>
        <dbReference type="ChEBI" id="CHEBI:83421"/>
        <dbReference type="ChEBI" id="CHEBI:456216"/>
        <dbReference type="EC" id="2.7.11.1"/>
    </reaction>
</comment>
<name>A0A4W2H363_BOBOX</name>
<dbReference type="PROSITE" id="PS00107">
    <property type="entry name" value="PROTEIN_KINASE_ATP"/>
    <property type="match status" value="1"/>
</dbReference>
<protein>
    <recommendedName>
        <fullName evidence="1">non-specific serine/threonine protein kinase</fullName>
        <ecNumber evidence="1">2.7.11.1</ecNumber>
    </recommendedName>
</protein>
<organism evidence="11 12">
    <name type="scientific">Bos indicus x Bos taurus</name>
    <name type="common">Hybrid cattle</name>
    <dbReference type="NCBI Taxonomy" id="30522"/>
    <lineage>
        <taxon>Eukaryota</taxon>
        <taxon>Metazoa</taxon>
        <taxon>Chordata</taxon>
        <taxon>Craniata</taxon>
        <taxon>Vertebrata</taxon>
        <taxon>Euteleostomi</taxon>
        <taxon>Mammalia</taxon>
        <taxon>Eutheria</taxon>
        <taxon>Laurasiatheria</taxon>
        <taxon>Artiodactyla</taxon>
        <taxon>Ruminantia</taxon>
        <taxon>Pecora</taxon>
        <taxon>Bovidae</taxon>
        <taxon>Bovinae</taxon>
        <taxon>Bos</taxon>
    </lineage>
</organism>
<keyword evidence="2" id="KW-0723">Serine/threonine-protein kinase</keyword>
<evidence type="ECO:0000313" key="11">
    <source>
        <dbReference type="Ensembl" id="ENSBIXP00005026267.1"/>
    </source>
</evidence>
<evidence type="ECO:0000256" key="6">
    <source>
        <dbReference type="ARBA" id="ARBA00022840"/>
    </source>
</evidence>
<keyword evidence="3" id="KW-0808">Transferase</keyword>
<evidence type="ECO:0000256" key="1">
    <source>
        <dbReference type="ARBA" id="ARBA00012513"/>
    </source>
</evidence>
<dbReference type="Gene3D" id="1.10.510.10">
    <property type="entry name" value="Transferase(Phosphotransferase) domain 1"/>
    <property type="match status" value="1"/>
</dbReference>
<evidence type="ECO:0000256" key="7">
    <source>
        <dbReference type="ARBA" id="ARBA00047899"/>
    </source>
</evidence>
<dbReference type="InterPro" id="IPR017441">
    <property type="entry name" value="Protein_kinase_ATP_BS"/>
</dbReference>
<feature type="domain" description="Protein kinase" evidence="10">
    <location>
        <begin position="14"/>
        <end position="113"/>
    </location>
</feature>
<keyword evidence="4 9" id="KW-0547">Nucleotide-binding</keyword>
<proteinExistence type="predicted"/>
<reference evidence="11" key="2">
    <citation type="submission" date="2025-08" db="UniProtKB">
        <authorList>
            <consortium name="Ensembl"/>
        </authorList>
    </citation>
    <scope>IDENTIFICATION</scope>
</reference>
<dbReference type="EC" id="2.7.11.1" evidence="1"/>
<dbReference type="GO" id="GO:0035556">
    <property type="term" value="P:intracellular signal transduction"/>
    <property type="evidence" value="ECO:0007669"/>
    <property type="project" value="TreeGrafter"/>
</dbReference>
<comment type="catalytic activity">
    <reaction evidence="7">
        <text>L-threonyl-[protein] + ATP = O-phospho-L-threonyl-[protein] + ADP + H(+)</text>
        <dbReference type="Rhea" id="RHEA:46608"/>
        <dbReference type="Rhea" id="RHEA-COMP:11060"/>
        <dbReference type="Rhea" id="RHEA-COMP:11605"/>
        <dbReference type="ChEBI" id="CHEBI:15378"/>
        <dbReference type="ChEBI" id="CHEBI:30013"/>
        <dbReference type="ChEBI" id="CHEBI:30616"/>
        <dbReference type="ChEBI" id="CHEBI:61977"/>
        <dbReference type="ChEBI" id="CHEBI:456216"/>
        <dbReference type="EC" id="2.7.11.1"/>
    </reaction>
</comment>
<evidence type="ECO:0000256" key="4">
    <source>
        <dbReference type="ARBA" id="ARBA00022741"/>
    </source>
</evidence>
<dbReference type="GO" id="GO:0005737">
    <property type="term" value="C:cytoplasm"/>
    <property type="evidence" value="ECO:0007669"/>
    <property type="project" value="TreeGrafter"/>
</dbReference>
<dbReference type="PANTHER" id="PTHR24346">
    <property type="entry name" value="MAP/MICROTUBULE AFFINITY-REGULATING KINASE"/>
    <property type="match status" value="1"/>
</dbReference>
<dbReference type="GO" id="GO:0000226">
    <property type="term" value="P:microtubule cytoskeleton organization"/>
    <property type="evidence" value="ECO:0007669"/>
    <property type="project" value="TreeGrafter"/>
</dbReference>
<dbReference type="Proteomes" id="UP000429181">
    <property type="component" value="Chromosome 14"/>
</dbReference>
<dbReference type="AlphaFoldDB" id="A0A4W2H363"/>
<dbReference type="PANTHER" id="PTHR24346:SF56">
    <property type="entry name" value="SERINE_THREONINE-PROTEIN KINASE MARK2"/>
    <property type="match status" value="1"/>
</dbReference>
<reference evidence="11 12" key="1">
    <citation type="submission" date="2018-11" db="EMBL/GenBank/DDBJ databases">
        <title>Haplotype-resolved cattle genomes.</title>
        <authorList>
            <person name="Low W.Y."/>
            <person name="Tearle R."/>
            <person name="Bickhart D.M."/>
            <person name="Rosen B.D."/>
            <person name="Koren S."/>
            <person name="Rhie A."/>
            <person name="Hiendleder S."/>
            <person name="Phillippy A.M."/>
            <person name="Smith T.P.L."/>
            <person name="Williams J.L."/>
        </authorList>
    </citation>
    <scope>NUCLEOTIDE SEQUENCE [LARGE SCALE GENOMIC DNA]</scope>
</reference>
<dbReference type="FunFam" id="3.30.200.20:FF:000003">
    <property type="entry name" value="Non-specific serine/threonine protein kinase"/>
    <property type="match status" value="1"/>
</dbReference>
<sequence length="113" mass="12527">MAISIRKVAHIENHEILDTIGEGQFAKVKLARHVLTKEVVAIKVIQKTNQSSSGLKEWNQEINSLKTISHSNIVKLLEVIDTEEALFIVMEYVSGGDLSTYLEAKGHLTEGEA</sequence>
<evidence type="ECO:0000256" key="8">
    <source>
        <dbReference type="ARBA" id="ARBA00048679"/>
    </source>
</evidence>
<evidence type="ECO:0000256" key="5">
    <source>
        <dbReference type="ARBA" id="ARBA00022777"/>
    </source>
</evidence>
<dbReference type="PROSITE" id="PS50011">
    <property type="entry name" value="PROTEIN_KINASE_DOM"/>
    <property type="match status" value="1"/>
</dbReference>
<dbReference type="SUPFAM" id="SSF56112">
    <property type="entry name" value="Protein kinase-like (PK-like)"/>
    <property type="match status" value="1"/>
</dbReference>
<accession>A0A4W2H363</accession>
<evidence type="ECO:0000256" key="2">
    <source>
        <dbReference type="ARBA" id="ARBA00022527"/>
    </source>
</evidence>
<evidence type="ECO:0000313" key="12">
    <source>
        <dbReference type="Proteomes" id="UP000429181"/>
    </source>
</evidence>
<dbReference type="SMART" id="SM00220">
    <property type="entry name" value="S_TKc"/>
    <property type="match status" value="1"/>
</dbReference>
<dbReference type="Ensembl" id="ENSBIXT00005053536.1">
    <property type="protein sequence ID" value="ENSBIXP00005026267.1"/>
    <property type="gene ID" value="ENSBIXG00005028619.1"/>
</dbReference>
<feature type="binding site" evidence="9">
    <location>
        <position position="43"/>
    </location>
    <ligand>
        <name>ATP</name>
        <dbReference type="ChEBI" id="CHEBI:30616"/>
    </ligand>
</feature>
<evidence type="ECO:0000256" key="9">
    <source>
        <dbReference type="PROSITE-ProRule" id="PRU10141"/>
    </source>
</evidence>
<dbReference type="GO" id="GO:0050321">
    <property type="term" value="F:tau-protein kinase activity"/>
    <property type="evidence" value="ECO:0007669"/>
    <property type="project" value="TreeGrafter"/>
</dbReference>
<dbReference type="InterPro" id="IPR011009">
    <property type="entry name" value="Kinase-like_dom_sf"/>
</dbReference>
<dbReference type="GeneTree" id="ENSGT00940000160886"/>